<feature type="region of interest" description="Disordered" evidence="1">
    <location>
        <begin position="4806"/>
        <end position="4827"/>
    </location>
</feature>
<feature type="domain" description="GAF" evidence="2">
    <location>
        <begin position="4976"/>
        <end position="5129"/>
    </location>
</feature>
<feature type="compositionally biased region" description="Basic and acidic residues" evidence="1">
    <location>
        <begin position="4556"/>
        <end position="4566"/>
    </location>
</feature>
<dbReference type="InterPro" id="IPR029016">
    <property type="entry name" value="GAF-like_dom_sf"/>
</dbReference>
<feature type="compositionally biased region" description="Basic and acidic residues" evidence="1">
    <location>
        <begin position="2259"/>
        <end position="2290"/>
    </location>
</feature>
<feature type="compositionally biased region" description="Basic and acidic residues" evidence="1">
    <location>
        <begin position="432"/>
        <end position="442"/>
    </location>
</feature>
<protein>
    <submittedName>
        <fullName evidence="3">cGMP-dependent 3',5'-cyclic phosphodiesterase-like</fullName>
    </submittedName>
</protein>
<feature type="compositionally biased region" description="Acidic residues" evidence="1">
    <location>
        <begin position="2203"/>
        <end position="2226"/>
    </location>
</feature>
<feature type="compositionally biased region" description="Basic and acidic residues" evidence="1">
    <location>
        <begin position="2622"/>
        <end position="2640"/>
    </location>
</feature>
<keyword evidence="4" id="KW-1185">Reference proteome</keyword>
<dbReference type="Gene3D" id="3.30.450.40">
    <property type="match status" value="1"/>
</dbReference>
<feature type="region of interest" description="Disordered" evidence="1">
    <location>
        <begin position="2617"/>
        <end position="2648"/>
    </location>
</feature>
<feature type="region of interest" description="Disordered" evidence="1">
    <location>
        <begin position="671"/>
        <end position="711"/>
    </location>
</feature>
<dbReference type="Proteomes" id="UP000762676">
    <property type="component" value="Unassembled WGS sequence"/>
</dbReference>
<comment type="caution">
    <text evidence="3">The sequence shown here is derived from an EMBL/GenBank/DDBJ whole genome shotgun (WGS) entry which is preliminary data.</text>
</comment>
<feature type="compositionally biased region" description="Basic and acidic residues" evidence="1">
    <location>
        <begin position="2166"/>
        <end position="2187"/>
    </location>
</feature>
<feature type="compositionally biased region" description="Basic and acidic residues" evidence="1">
    <location>
        <begin position="671"/>
        <end position="701"/>
    </location>
</feature>
<feature type="region of interest" description="Disordered" evidence="1">
    <location>
        <begin position="1651"/>
        <end position="1695"/>
    </location>
</feature>
<feature type="region of interest" description="Disordered" evidence="1">
    <location>
        <begin position="2564"/>
        <end position="2599"/>
    </location>
</feature>
<feature type="region of interest" description="Disordered" evidence="1">
    <location>
        <begin position="94"/>
        <end position="113"/>
    </location>
</feature>
<gene>
    <name evidence="3" type="ORF">ElyMa_002294100</name>
</gene>
<feature type="region of interest" description="Disordered" evidence="1">
    <location>
        <begin position="1456"/>
        <end position="1537"/>
    </location>
</feature>
<feature type="region of interest" description="Disordered" evidence="1">
    <location>
        <begin position="4545"/>
        <end position="4582"/>
    </location>
</feature>
<sequence>MDENSAQRLKFDCIERNNDKAFEIIDKHQEGNDDIVFETVIIHGEKEDDEGCIGKQYYHKESNEELKTTISCSSLELDAITSMYEDCDEALKSTTSASNREYDDDGDDDDSSDAAFITSETIGVDDEEEVNRKWQTRTSTEGGSCDEIITFGMMANTSRNKSDVMPDDEEEGDPTLLKLFSQTNSGNDDVKFETSGESGYGQKLRISTSHDKKYDENVRKTQATFSVYDDSDDEAVDDNGGDDGAFETITSSDEEPGDRATERRRTFDGESIDKVLDDVKNSEEGNDDVTCSTISKSYEVNTDDTGGKTRSVNYGEDADNHFLYTSNLFETLKIPSTAQENGDNQFDTASIEQASVLKGSKSTYETDETPGEYLPEAMEVYKDKTVKEKSASSADGINLMLKELPSYELHGNGESLNMCSKLDSDTGVPKETSLDEVKDNFDGNKPNMEVEDYIENPKELSKSMNDKNETVLSLLSSFTATKIINTGEEDQGYRSNKEFPYIASNKDDYGRVIDKFISHQTSFSEKSVNDEHFESTNFDKDNDKEIPKKQLHKSIHENNRIKADGYGIESADNKVSKEVSDIEGFADNEAPKNFSDGKGFADIECEKEVSDVEGFADNEATKDFSDWEGFADIECAKEMSDVEGFADNEASKELSDGEGFADNEYAKEVSDVEGFVDNKDSKEASDGERLADNEAFKKVSGGEEFDDNEDSKLVSGGVEFAGYGALNEVSDSEGLAFNGTRKAISIAEGFTSKSGIEEVSDSERYTDYESSKLESGVEVHAYDVASQKVSDNDGFESNKGMEEVSFSEGFTWTEGMKKISYSQKFTSLSGMVEVSYGEGITSKEIIEEASLSGQPRSKHGVKETLSGEIFTSTEEVEEVSYGEGSTNRGGLQGVSGGEEFINKQGIEEFSGCEEFINKQGIEEFSGGEEFINKQGIEEVSGGEEFINKQGIEEFSGGIEEFSGGEEFINKQGIEEFSGGEEFINKQGIEEFSGGKEFINKQGIEEFSGGEEFINNECMGELCYGQITTKEGITEVLNGQEFNMEGVSDGQEFTSKEGIEEVTGVGEFTCKRGIEEITFFEDVTSRVRMEGVSGDEKFTSKESLDEVSNAKEFTGTESMKELPCCEEFTNIEDMEENTDCEEFISKEGMEEVTAFEDVISKVGMDEVFSDEEFASKECMEEVTFFEEVTSKEDMQVDMKEITNFKEYTSKGGVREFSSRDEFTGKEGMKELFNSEGLTYKEGIAELPYIEIFTNNNIEEVTDRQEFTSKEGMEELNNFENVTRKKGMAEVTNVEEFPIKEGMRELSADKEFTGKKGLEDLSNSKVFTNKEGSQELPYSEIFTNKNVEEVLGGEEFTNKENMKEVTDVGEFTGKEGMEDVTDGEEITSEEGVEQVSNFGDVSRTEGIEGVTNVEEFTGKESMDELSNNKGFTNEEAIEELSYSITFTNTNTAGEEITRKKGTEEVTDGEEFTSKEGVTEVTDGKEFTSKEGVTEVTDGEEFTSKEGVTEVTDGEEFTSKDGREDITDGEEFPSQKGVTEVTDGEEFISKEGVTEVTDGEEFISKEGVTEVTDGEEFINKGVTKVTDGEEFIRKDNREEIVNGEEFTTKEGVTEVTDGEEFINKEGVTEVTDGEEFISKDNREEIANGEEFTSKEGVTEVTDGEEFTSKEGVTEVTDGEEFTSKEGVTEVTDGEEFTSKEGLTEVTDGEEFMSKEGVTEVTDGEEYMSKEGVTDTTEGEEFTNKEGMKEVREEFISKCMDMEEVTDFKDVSSTEGMEEVTNCEDVTCKKCKGKVTCDEEFIGKEGSEELSNSEGFTNKEGIREIPYSEIFTNEEGKKEVPGGEELTRKTGMEEVNDDKDISSKEVMEEVTNFVDLTSKEGIGDALGGEEFTGKEGVETLSYSGGFTNEKGMEELPYSETFTNKYGEEVTSGEEFTSEEGMKEVTGGVELIRTEGMDEVTDDEEIIRKEGMEEVTGGVELIRTEGMEEVTADEEIIRKECMEEVTDDEDIIRKEVMKEVTDDEEIIRKEVMEEVTDDEDIIRKEVMEEVTDDEEIMEEVTDNEEIIRKEGMEEVTGGVELVSKEGMKEVTGDEEIIRKEGMEEVTGGVELIRTEGMDEVTDDEEIIRKEGMEEVTDDEDIIRKEVMKEVTVDEDIIRKELMEEVTDDEEINRKEGMKKVTEDEEIIRKEGMEEVTDDEEIIRKEGMEESGGEEYADDEKSEVVSDGEESAENQVIKPESGGEEFDDERKSEVVSDGEESAENEALKLEPDDKIYADDEKPKVMPDSKILVENEGPKLASSNEGTAEIEVPKLEFGGEEYSEKGASKVVSAVEGSVENKVLKAASECEGFAENGNSKMGSNKERSNEIKFPNEVFDGEKCADNEARKEVSDVVGITIKGSIKGFSDKENYPDFEASKRVADFEGFTGKQSDEACDGKENSDSEASREVSDIEGYADNETSREGSGNTEYTDNECVSDFRKYTDARIFSGVEVNVDNEAVKESSDVLKGGTEEANERRKDMHIIKDGDNVNSPMKLSESNEDNNNCGTRVEVIDTDEYDCHKTLKAVTNTEESDYNGSLRPPTNYKNRNYGLSKELSSDDPVNDDEKILSELHNSEIVENKSLTNAAYKDKDNETLESPESKRDNSIEDPEESLMKVVKRDHETFMAMSIHGKDDHYGALSKPPKTDNDESDGEYNDPPVCGKEDVNEEALVDLSYNKEEVHSKVLEVFKSVADDGSGVFKVSDGEALENLSNFEIDNEHGCLKKLGDFEVQNESEIPNDLIESLRQSRQASRRKVHVQSFRRSVSSHIRSATGTHPVKTSLSDSECSKGINVFTHENKNMLEKDKIITSKRNEEEQPFCSTTDVTTEGFVVDGNTDDVLIATEKGARNEMEMALCQSSPTSRDHSCVISTPNLKQLNKVEDLRAQIKETYQTRPGVHESFVGTRDSELSYKFEAGCGGRDILKARTEEALTNDKEAGPIDNQPFIGNNILKANIGQIDGNSYQSHSKTSVDQHEPNQEVSAWGGIAGTFVERKLEEVLSPNENIQLINTDQSKEQFLESFLDVDIIDLKTDQRKNDFNEGFIGDDILMPNVDQTEIDYEVSRCSQESSQPDATEFEESNLSSEDGALEADISSFDSTLLAPSSGEKRKAKGKKGQTLKYCMLASARKSTGSKVSLPKFYAIYSSESGEDYSEKWNIDAAADVSDSGSEPESQRPVQEVSTERQNPDSLVSESLLVNQCLLQVENISDTPPEPYETSADIIRHGSIRVRKDRYSSFFGFSSAGSIEPFKDPLDHDAKFGSFILPTNASSGCPIVTGLPPKSQRKKPKQIPLRIACLEKATNFSPKKLSSTSTQKNSNKHYDRDSNQSTELDFLEEVDDPTQNSSGSIQLDSMYYTDSCDSPSLVEDKITSQLFQPRDTSDQIDQSLTQKLGDSARVYQVPQARKNLEHLFSTPIQAASVTPESDSELYKVSPIYNDPVDTALHDATDAEGGAVRVDVLGVSGLEVFSDTNSFVASDTESLKTTTNCLPAAQSSGAALNNTGKSPKKSVTFLLPQADSKSFEATQDLDIGNCRTVLKSRIDKFPISNSLGQYRPVQVSSSDKSLETKDYSDGYFETQDKDCEYNTVDVHRACQSLEINYDPFMAGRVGELLSKSPRLSVIMEEEQETASTENTLELSATLSLSTTDGSLEVSPPTTEGNRACYFRDYVGLDPDRIVTAENTKNLETESCVKSTAEAFQCRFQTSSYINAHQHDTMDKTKDVISEVVSEIANGYMDSNMLEKTAASPVNIESSQDIEYRTDSFPSDFVSLGNLSTEKTSDPQSALDHSLKLHCDADKTSLGTGVETSCFTKPLPEDGTGWDHFEADLRQEATSLKNDFLTAETKQNGENIQIVELTVDDTSSKDTIHLNLCVDVEGLEACNCLCTCELPDPSKNLILENPQEVRLSPMPEVNAPNSHPFRLQQEKGNETISSEELFRNLQIDCERFLNKRDRENTTERNLLPVQSDRGMWSENLFHPPWQQCLKPLHEPKLSRDVLTDTKSDLADNACLTYDEAFLKAAEPEAVPVSVRKPLLSWKALSDDEEDTGPPPNSHNDSLVVENLYTSKEILPKNLTNNVTQRIKKGRCNGKNVNRGILSPDGSDSDKETQTVFEDENCVSEAVSVKGASSTIDISSEPCYERCSAEGVSDKSSAGKEDGTQHPTDIDTSVMLDESSYSNEFAQNDVSSFSLMNKGYYTLEVTFEGGDHVPSRTSCIEDSKFDSSYKQLDLSESSEDEASMVEFDVAFHEDKSPALRTPLCLIGNRDSERDTGGYIYRRCPGNVEKYSSEGNVLDISCPQIRGSSQTCPNGYADTNYRTTDDPTPVLGSNNVIIANANSSYLDRGDQLSMFETDIDEMIAVGRSLCNAPISSLDEDVEAEYLDDYTENMDDFDVDFRTELVSRKLSSESSASDPDILSYTSSTISDPAMLAGLRVDTGYCGNIRANRPESLDEVKAKECQTVSQEGITHGITDWNVDENSCQGDADERCGFRVSVYPESGPFELNINNSNTHFISGYQRSGMGHKKHGDCDRDKASDKEEGDQTECGYTSSTDGQACSSSGLLGQSDLCDSDDLFSVSEFDLARLEETGRENETLDDLPERAVNVHKQRIRYHKFFIGNCDPDPSYGLKEECREWSWFVDREPNDVEDTKSCVEHLGQTSCDLANLNGDHVICSPACSTLKHRDKNLSTLFSTEINEPPLSPADSSLSPDTFCSEHQDHSKGPDNNFQLQWRKCSSQRVVTHRDNNCGPSEASESDTVGVRRLSPLVCLENHGGNLSLSDSRLSTSPPEEARGNACPKPCPLRGSPPDCQLVSKLRGELSSVEASPVEANSSSTLDISPATISCNKTFLRQKCLKDPIDPYFPSEIDLEPSNLSVNFIDSDNELIENDQVPSLPHIFVSEDPDPNMVSIMSKRRAATRQKSFRDLIGIPMAFQRHLELINQDALETYDLTKLLREIMQEARNLTDAERCSVFLIDNDTDELVAMVFDGITADDKEVQGEIRLPKTQGIAGHVATTGTLLNIRDAYSHPLFYRGIDDSTGFRTRNILCFPIKDEEGVVLGVAQLCNKKTFQYFTTFDEDIASAFAVYCCISISHSLMYKKLVDTQNRHRIANELVIFHINQVDLIICVIIFLVTAC</sequence>
<feature type="region of interest" description="Disordered" evidence="1">
    <location>
        <begin position="2416"/>
        <end position="2469"/>
    </location>
</feature>
<feature type="compositionally biased region" description="Polar residues" evidence="1">
    <location>
        <begin position="3338"/>
        <end position="3349"/>
    </location>
</feature>
<feature type="compositionally biased region" description="Acidic residues" evidence="1">
    <location>
        <begin position="231"/>
        <end position="245"/>
    </location>
</feature>
<name>A0AAV4G387_9GAST</name>
<feature type="compositionally biased region" description="Basic and acidic residues" evidence="1">
    <location>
        <begin position="2424"/>
        <end position="2444"/>
    </location>
</feature>
<accession>A0AAV4G387</accession>
<feature type="compositionally biased region" description="Basic and acidic residues" evidence="1">
    <location>
        <begin position="2496"/>
        <end position="2522"/>
    </location>
</feature>
<dbReference type="SMART" id="SM00065">
    <property type="entry name" value="GAF"/>
    <property type="match status" value="1"/>
</dbReference>
<dbReference type="SUPFAM" id="SSF55781">
    <property type="entry name" value="GAF domain-like"/>
    <property type="match status" value="1"/>
</dbReference>
<feature type="region of interest" description="Disordered" evidence="1">
    <location>
        <begin position="2496"/>
        <end position="2541"/>
    </location>
</feature>
<feature type="compositionally biased region" description="Acidic residues" evidence="1">
    <location>
        <begin position="102"/>
        <end position="112"/>
    </location>
</feature>
<dbReference type="Pfam" id="PF01590">
    <property type="entry name" value="GAF"/>
    <property type="match status" value="1"/>
</dbReference>
<organism evidence="3 4">
    <name type="scientific">Elysia marginata</name>
    <dbReference type="NCBI Taxonomy" id="1093978"/>
    <lineage>
        <taxon>Eukaryota</taxon>
        <taxon>Metazoa</taxon>
        <taxon>Spiralia</taxon>
        <taxon>Lophotrochozoa</taxon>
        <taxon>Mollusca</taxon>
        <taxon>Gastropoda</taxon>
        <taxon>Heterobranchia</taxon>
        <taxon>Euthyneura</taxon>
        <taxon>Panpulmonata</taxon>
        <taxon>Sacoglossa</taxon>
        <taxon>Placobranchoidea</taxon>
        <taxon>Plakobranchidae</taxon>
        <taxon>Elysia</taxon>
    </lineage>
</organism>
<feature type="region of interest" description="Disordered" evidence="1">
    <location>
        <begin position="423"/>
        <end position="447"/>
    </location>
</feature>
<feature type="compositionally biased region" description="Basic and acidic residues" evidence="1">
    <location>
        <begin position="1514"/>
        <end position="1523"/>
    </location>
</feature>
<feature type="region of interest" description="Disordered" evidence="1">
    <location>
        <begin position="2665"/>
        <end position="2697"/>
    </location>
</feature>
<evidence type="ECO:0000259" key="2">
    <source>
        <dbReference type="SMART" id="SM00065"/>
    </source>
</evidence>
<evidence type="ECO:0000313" key="4">
    <source>
        <dbReference type="Proteomes" id="UP000762676"/>
    </source>
</evidence>
<feature type="region of interest" description="Disordered" evidence="1">
    <location>
        <begin position="4120"/>
        <end position="4139"/>
    </location>
</feature>
<feature type="compositionally biased region" description="Basic and acidic residues" evidence="1">
    <location>
        <begin position="4741"/>
        <end position="4750"/>
    </location>
</feature>
<reference evidence="3 4" key="1">
    <citation type="journal article" date="2021" name="Elife">
        <title>Chloroplast acquisition without the gene transfer in kleptoplastic sea slugs, Plakobranchus ocellatus.</title>
        <authorList>
            <person name="Maeda T."/>
            <person name="Takahashi S."/>
            <person name="Yoshida T."/>
            <person name="Shimamura S."/>
            <person name="Takaki Y."/>
            <person name="Nagai Y."/>
            <person name="Toyoda A."/>
            <person name="Suzuki Y."/>
            <person name="Arimoto A."/>
            <person name="Ishii H."/>
            <person name="Satoh N."/>
            <person name="Nishiyama T."/>
            <person name="Hasebe M."/>
            <person name="Maruyama T."/>
            <person name="Minagawa J."/>
            <person name="Obokata J."/>
            <person name="Shigenobu S."/>
        </authorList>
    </citation>
    <scope>NUCLEOTIDE SEQUENCE [LARGE SCALE GENOMIC DNA]</scope>
</reference>
<feature type="region of interest" description="Disordered" evidence="1">
    <location>
        <begin position="3099"/>
        <end position="3118"/>
    </location>
</feature>
<feature type="compositionally biased region" description="Polar residues" evidence="1">
    <location>
        <begin position="3199"/>
        <end position="3213"/>
    </location>
</feature>
<dbReference type="EMBL" id="BMAT01004760">
    <property type="protein sequence ID" value="GFR79691.1"/>
    <property type="molecule type" value="Genomic_DNA"/>
</dbReference>
<feature type="compositionally biased region" description="Polar residues" evidence="1">
    <location>
        <begin position="4806"/>
        <end position="4815"/>
    </location>
</feature>
<feature type="region of interest" description="Disordered" evidence="1">
    <location>
        <begin position="3338"/>
        <end position="3361"/>
    </location>
</feature>
<evidence type="ECO:0000256" key="1">
    <source>
        <dbReference type="SAM" id="MobiDB-lite"/>
    </source>
</evidence>
<feature type="region of interest" description="Disordered" evidence="1">
    <location>
        <begin position="231"/>
        <end position="270"/>
    </location>
</feature>
<feature type="compositionally biased region" description="Basic and acidic residues" evidence="1">
    <location>
        <begin position="257"/>
        <end position="270"/>
    </location>
</feature>
<feature type="region of interest" description="Disordered" evidence="1">
    <location>
        <begin position="2162"/>
        <end position="2300"/>
    </location>
</feature>
<feature type="region of interest" description="Disordered" evidence="1">
    <location>
        <begin position="4176"/>
        <end position="4195"/>
    </location>
</feature>
<feature type="region of interest" description="Disordered" evidence="1">
    <location>
        <begin position="4722"/>
        <end position="4755"/>
    </location>
</feature>
<feature type="compositionally biased region" description="Basic and acidic residues" evidence="1">
    <location>
        <begin position="1469"/>
        <end position="1490"/>
    </location>
</feature>
<feature type="region of interest" description="Disordered" evidence="1">
    <location>
        <begin position="3195"/>
        <end position="3221"/>
    </location>
</feature>
<evidence type="ECO:0000313" key="3">
    <source>
        <dbReference type="EMBL" id="GFR79691.1"/>
    </source>
</evidence>
<dbReference type="InterPro" id="IPR003018">
    <property type="entry name" value="GAF"/>
</dbReference>
<proteinExistence type="predicted"/>